<sequence>MTRSSANWAVAAIAGLATYTDRTVEQVVDVYETALRAAAHTGEEPARPAIGQAG</sequence>
<name>A0ABS4LPW2_9ACTN</name>
<evidence type="ECO:0000313" key="1">
    <source>
        <dbReference type="EMBL" id="MBP2049434.1"/>
    </source>
</evidence>
<gene>
    <name evidence="1" type="ORF">J2Z21_002365</name>
</gene>
<protein>
    <submittedName>
        <fullName evidence="1">Uncharacterized protein</fullName>
    </submittedName>
</protein>
<dbReference type="EMBL" id="JAGGLP010000004">
    <property type="protein sequence ID" value="MBP2049434.1"/>
    <property type="molecule type" value="Genomic_DNA"/>
</dbReference>
<accession>A0ABS4LPW2</accession>
<organism evidence="1 2">
    <name type="scientific">Streptomyces griseochromogenes</name>
    <dbReference type="NCBI Taxonomy" id="68214"/>
    <lineage>
        <taxon>Bacteria</taxon>
        <taxon>Bacillati</taxon>
        <taxon>Actinomycetota</taxon>
        <taxon>Actinomycetes</taxon>
        <taxon>Kitasatosporales</taxon>
        <taxon>Streptomycetaceae</taxon>
        <taxon>Streptomyces</taxon>
    </lineage>
</organism>
<dbReference type="RefSeq" id="WP_159399865.1">
    <property type="nucleotide sequence ID" value="NZ_CP016279.1"/>
</dbReference>
<proteinExistence type="predicted"/>
<comment type="caution">
    <text evidence="1">The sequence shown here is derived from an EMBL/GenBank/DDBJ whole genome shotgun (WGS) entry which is preliminary data.</text>
</comment>
<reference evidence="1 2" key="1">
    <citation type="submission" date="2021-03" db="EMBL/GenBank/DDBJ databases">
        <title>Genomic Encyclopedia of Type Strains, Phase IV (KMG-IV): sequencing the most valuable type-strain genomes for metagenomic binning, comparative biology and taxonomic classification.</title>
        <authorList>
            <person name="Goeker M."/>
        </authorList>
    </citation>
    <scope>NUCLEOTIDE SEQUENCE [LARGE SCALE GENOMIC DNA]</scope>
    <source>
        <strain evidence="1 2">DSM 40499</strain>
    </source>
</reference>
<dbReference type="Proteomes" id="UP001519309">
    <property type="component" value="Unassembled WGS sequence"/>
</dbReference>
<evidence type="ECO:0000313" key="2">
    <source>
        <dbReference type="Proteomes" id="UP001519309"/>
    </source>
</evidence>
<keyword evidence="2" id="KW-1185">Reference proteome</keyword>